<dbReference type="InterPro" id="IPR010281">
    <property type="entry name" value="DUF885"/>
</dbReference>
<accession>A0A7M1STW5</accession>
<evidence type="ECO:0000313" key="2">
    <source>
        <dbReference type="Proteomes" id="UP000593758"/>
    </source>
</evidence>
<dbReference type="Pfam" id="PF05960">
    <property type="entry name" value="DUF885"/>
    <property type="match status" value="1"/>
</dbReference>
<evidence type="ECO:0000313" key="1">
    <source>
        <dbReference type="EMBL" id="QOR70965.1"/>
    </source>
</evidence>
<reference evidence="1 2" key="1">
    <citation type="submission" date="2020-10" db="EMBL/GenBank/DDBJ databases">
        <title>Haloactinobacterium sp. RN3S43, a bacterium isolated from saline soil.</title>
        <authorList>
            <person name="Sun J.-Q."/>
        </authorList>
    </citation>
    <scope>NUCLEOTIDE SEQUENCE [LARGE SCALE GENOMIC DNA]</scope>
    <source>
        <strain evidence="1 2">RN3S43</strain>
    </source>
</reference>
<gene>
    <name evidence="1" type="ORF">IM660_01205</name>
</gene>
<dbReference type="AlphaFoldDB" id="A0A7M1STW5"/>
<dbReference type="RefSeq" id="WP_193497634.1">
    <property type="nucleotide sequence ID" value="NZ_CP063169.1"/>
</dbReference>
<keyword evidence="2" id="KW-1185">Reference proteome</keyword>
<dbReference type="PANTHER" id="PTHR33361:SF2">
    <property type="entry name" value="DUF885 DOMAIN-CONTAINING PROTEIN"/>
    <property type="match status" value="1"/>
</dbReference>
<organism evidence="1 2">
    <name type="scientific">Ruania alkalisoli</name>
    <dbReference type="NCBI Taxonomy" id="2779775"/>
    <lineage>
        <taxon>Bacteria</taxon>
        <taxon>Bacillati</taxon>
        <taxon>Actinomycetota</taxon>
        <taxon>Actinomycetes</taxon>
        <taxon>Micrococcales</taxon>
        <taxon>Ruaniaceae</taxon>
        <taxon>Ruania</taxon>
    </lineage>
</organism>
<dbReference type="KEGG" id="halt:IM660_01205"/>
<dbReference type="PANTHER" id="PTHR33361">
    <property type="entry name" value="GLR0591 PROTEIN"/>
    <property type="match status" value="1"/>
</dbReference>
<dbReference type="EMBL" id="CP063169">
    <property type="protein sequence ID" value="QOR70965.1"/>
    <property type="molecule type" value="Genomic_DNA"/>
</dbReference>
<protein>
    <submittedName>
        <fullName evidence="1">DUF885 domain-containing protein</fullName>
    </submittedName>
</protein>
<proteinExistence type="predicted"/>
<sequence length="562" mass="60954">MNTRHEAVRAIADDYVRARAADDPEAAAALGQTPELVIGDLSPDGFARRHATDVEALRRLTALGAEAPETAEDPLAAALTERLRSDIALDEVGFTRRLLAPLATPVHQVRQAFDDLPRSSDADWQRVALHLEHVPTAYAQFRETLTAQAAAGNIVAARQVRTVAEQCRRWVDQGYYPGVVAGYDSGGATAARLASGAERAVEATSSFAQYLETELAPAAPVTDAVGRDTYTCTSQAFLGASVDLDELYDFGWELIDELRGRARALATEIVGTPDVAAAVAALDADPDGRVAVGDELQGWLQGRIDETMAAIDGVLVDVPSRTRPVEAMLTTAASGVMYYTAPDAQLTRPGRVWWTVPEGTESVATWHEVSTVHHEGVPGHHLQHAVTYALDDLHPWQRLLCHVHGYAEGWAHYAEELAGELGLLRTPGEELGMVFARLWRACRIVIDIGLHLELPIPADAPGLPAGAREWTPQLGAQMLHEVAQVDPVTAGFEVDRYLGWPGQALAFAVGARLWRQTRQSVQARTAGTFDLREFHTAALRLGPMGLDPLRTALTRTFTEERP</sequence>
<dbReference type="Proteomes" id="UP000593758">
    <property type="component" value="Chromosome"/>
</dbReference>
<name>A0A7M1STW5_9MICO</name>